<reference evidence="4" key="1">
    <citation type="submission" date="2014-03" db="EMBL/GenBank/DDBJ databases">
        <authorList>
            <person name="Aksoy S."/>
            <person name="Warren W."/>
            <person name="Wilson R.K."/>
        </authorList>
    </citation>
    <scope>NUCLEOTIDE SEQUENCE [LARGE SCALE GENOMIC DNA]</scope>
    <source>
        <strain evidence="4">IAEA</strain>
    </source>
</reference>
<protein>
    <submittedName>
        <fullName evidence="3">Zf-CCHC_6 domain-containing protein</fullName>
    </submittedName>
</protein>
<keyword evidence="4" id="KW-1185">Reference proteome</keyword>
<proteinExistence type="predicted"/>
<evidence type="ECO:0000256" key="1">
    <source>
        <dbReference type="SAM" id="MobiDB-lite"/>
    </source>
</evidence>
<feature type="domain" description="Zinc knuckle" evidence="2">
    <location>
        <begin position="18"/>
        <end position="40"/>
    </location>
</feature>
<evidence type="ECO:0000313" key="4">
    <source>
        <dbReference type="Proteomes" id="UP000092445"/>
    </source>
</evidence>
<evidence type="ECO:0000313" key="3">
    <source>
        <dbReference type="EnsemblMetazoa" id="GPAI034780-PA"/>
    </source>
</evidence>
<sequence length="325" mass="36610">MVTDLATGEVKTQKGLPVKCANCNTVGHVASDKKCPVRLQFANKPKKQPPQVATSTVVSGVSFSDCFRPKNQPCVSAASNAVKAFESLDVEYEKHFGKDFLSCLQLVVNFKEKYNKIQDKEDKTRSLFERRNARSVTIAVSLDIAKAFNAAWKNGIVHKLHSCGFDKRLCGLIKEYFHERAFYVKVNKSTSLVKKVNADDDQKCPPVKNSKNRKDDQKCPPVENLKNQNDEGVEMTNIEIQNDDQKCPPVENLKNQNDDQKCPLMLREIKTACPLQMNQQDGGAEDDNITLQRAPNKKKRPLTHQKLGKLYVEKIADNSRVNTEN</sequence>
<feature type="region of interest" description="Disordered" evidence="1">
    <location>
        <begin position="199"/>
        <end position="232"/>
    </location>
</feature>
<dbReference type="EnsemblMetazoa" id="GPAI034780-RA">
    <property type="protein sequence ID" value="GPAI034780-PA"/>
    <property type="gene ID" value="GPAI034780"/>
</dbReference>
<accession>A0A1B0A591</accession>
<dbReference type="VEuPathDB" id="VectorBase:GPAI034780"/>
<dbReference type="AlphaFoldDB" id="A0A1B0A591"/>
<name>A0A1B0A591_GLOPL</name>
<evidence type="ECO:0000259" key="2">
    <source>
        <dbReference type="Pfam" id="PF15288"/>
    </source>
</evidence>
<dbReference type="InterPro" id="IPR041670">
    <property type="entry name" value="Znf-CCHC_6"/>
</dbReference>
<reference evidence="3" key="2">
    <citation type="submission" date="2020-05" db="UniProtKB">
        <authorList>
            <consortium name="EnsemblMetazoa"/>
        </authorList>
    </citation>
    <scope>IDENTIFICATION</scope>
    <source>
        <strain evidence="3">IAEA</strain>
    </source>
</reference>
<dbReference type="Proteomes" id="UP000092445">
    <property type="component" value="Unassembled WGS sequence"/>
</dbReference>
<feature type="region of interest" description="Disordered" evidence="1">
    <location>
        <begin position="278"/>
        <end position="303"/>
    </location>
</feature>
<dbReference type="Pfam" id="PF15288">
    <property type="entry name" value="zf-CCHC_6"/>
    <property type="match status" value="1"/>
</dbReference>
<organism evidence="3 4">
    <name type="scientific">Glossina pallidipes</name>
    <name type="common">Tsetse fly</name>
    <dbReference type="NCBI Taxonomy" id="7398"/>
    <lineage>
        <taxon>Eukaryota</taxon>
        <taxon>Metazoa</taxon>
        <taxon>Ecdysozoa</taxon>
        <taxon>Arthropoda</taxon>
        <taxon>Hexapoda</taxon>
        <taxon>Insecta</taxon>
        <taxon>Pterygota</taxon>
        <taxon>Neoptera</taxon>
        <taxon>Endopterygota</taxon>
        <taxon>Diptera</taxon>
        <taxon>Brachycera</taxon>
        <taxon>Muscomorpha</taxon>
        <taxon>Hippoboscoidea</taxon>
        <taxon>Glossinidae</taxon>
        <taxon>Glossina</taxon>
    </lineage>
</organism>